<dbReference type="Proteomes" id="UP000013827">
    <property type="component" value="Unassembled WGS sequence"/>
</dbReference>
<evidence type="ECO:0000256" key="1">
    <source>
        <dbReference type="SAM" id="MobiDB-lite"/>
    </source>
</evidence>
<accession>A0A0D3IAS7</accession>
<keyword evidence="3" id="KW-1185">Reference proteome</keyword>
<protein>
    <submittedName>
        <fullName evidence="2">Uncharacterized protein</fullName>
    </submittedName>
</protein>
<reference evidence="3" key="1">
    <citation type="journal article" date="2013" name="Nature">
        <title>Pan genome of the phytoplankton Emiliania underpins its global distribution.</title>
        <authorList>
            <person name="Read B.A."/>
            <person name="Kegel J."/>
            <person name="Klute M.J."/>
            <person name="Kuo A."/>
            <person name="Lefebvre S.C."/>
            <person name="Maumus F."/>
            <person name="Mayer C."/>
            <person name="Miller J."/>
            <person name="Monier A."/>
            <person name="Salamov A."/>
            <person name="Young J."/>
            <person name="Aguilar M."/>
            <person name="Claverie J.M."/>
            <person name="Frickenhaus S."/>
            <person name="Gonzalez K."/>
            <person name="Herman E.K."/>
            <person name="Lin Y.C."/>
            <person name="Napier J."/>
            <person name="Ogata H."/>
            <person name="Sarno A.F."/>
            <person name="Shmutz J."/>
            <person name="Schroeder D."/>
            <person name="de Vargas C."/>
            <person name="Verret F."/>
            <person name="von Dassow P."/>
            <person name="Valentin K."/>
            <person name="Van de Peer Y."/>
            <person name="Wheeler G."/>
            <person name="Dacks J.B."/>
            <person name="Delwiche C.F."/>
            <person name="Dyhrman S.T."/>
            <person name="Glockner G."/>
            <person name="John U."/>
            <person name="Richards T."/>
            <person name="Worden A.Z."/>
            <person name="Zhang X."/>
            <person name="Grigoriev I.V."/>
            <person name="Allen A.E."/>
            <person name="Bidle K."/>
            <person name="Borodovsky M."/>
            <person name="Bowler C."/>
            <person name="Brownlee C."/>
            <person name="Cock J.M."/>
            <person name="Elias M."/>
            <person name="Gladyshev V.N."/>
            <person name="Groth M."/>
            <person name="Guda C."/>
            <person name="Hadaegh A."/>
            <person name="Iglesias-Rodriguez M.D."/>
            <person name="Jenkins J."/>
            <person name="Jones B.M."/>
            <person name="Lawson T."/>
            <person name="Leese F."/>
            <person name="Lindquist E."/>
            <person name="Lobanov A."/>
            <person name="Lomsadze A."/>
            <person name="Malik S.B."/>
            <person name="Marsh M.E."/>
            <person name="Mackinder L."/>
            <person name="Mock T."/>
            <person name="Mueller-Roeber B."/>
            <person name="Pagarete A."/>
            <person name="Parker M."/>
            <person name="Probert I."/>
            <person name="Quesneville H."/>
            <person name="Raines C."/>
            <person name="Rensing S.A."/>
            <person name="Riano-Pachon D.M."/>
            <person name="Richier S."/>
            <person name="Rokitta S."/>
            <person name="Shiraiwa Y."/>
            <person name="Soanes D.M."/>
            <person name="van der Giezen M."/>
            <person name="Wahlund T.M."/>
            <person name="Williams B."/>
            <person name="Wilson W."/>
            <person name="Wolfe G."/>
            <person name="Wurch L.L."/>
        </authorList>
    </citation>
    <scope>NUCLEOTIDE SEQUENCE</scope>
</reference>
<dbReference type="RefSeq" id="XP_005760791.1">
    <property type="nucleotide sequence ID" value="XM_005760734.1"/>
</dbReference>
<dbReference type="HOGENOM" id="CLU_1900179_0_0_1"/>
<organism evidence="2 3">
    <name type="scientific">Emiliania huxleyi (strain CCMP1516)</name>
    <dbReference type="NCBI Taxonomy" id="280463"/>
    <lineage>
        <taxon>Eukaryota</taxon>
        <taxon>Haptista</taxon>
        <taxon>Haptophyta</taxon>
        <taxon>Prymnesiophyceae</taxon>
        <taxon>Isochrysidales</taxon>
        <taxon>Noelaerhabdaceae</taxon>
        <taxon>Emiliania</taxon>
    </lineage>
</organism>
<dbReference type="PaxDb" id="2903-EOD08362"/>
<feature type="region of interest" description="Disordered" evidence="1">
    <location>
        <begin position="1"/>
        <end position="25"/>
    </location>
</feature>
<dbReference type="EnsemblProtists" id="EOD08362">
    <property type="protein sequence ID" value="EOD08362"/>
    <property type="gene ID" value="EMIHUDRAFT_438304"/>
</dbReference>
<dbReference type="KEGG" id="ehx:EMIHUDRAFT_438304"/>
<sequence>MRLHRQPALEPRRQGQPCRPAASAGVRSRQEARVLLELCHLCGSRPRRRSPACGRHRRCRRTNVSCRGTNGSISGVDDIAAGRGAILALLRRRPGPSFFALHDGPRRELAGRWPRVPCRPEPWAIRPLHAVRSE</sequence>
<evidence type="ECO:0000313" key="3">
    <source>
        <dbReference type="Proteomes" id="UP000013827"/>
    </source>
</evidence>
<reference evidence="2" key="2">
    <citation type="submission" date="2024-10" db="UniProtKB">
        <authorList>
            <consortium name="EnsemblProtists"/>
        </authorList>
    </citation>
    <scope>IDENTIFICATION</scope>
</reference>
<dbReference type="GeneID" id="17254552"/>
<dbReference type="AlphaFoldDB" id="A0A0D3IAS7"/>
<proteinExistence type="predicted"/>
<name>A0A0D3IAS7_EMIH1</name>
<evidence type="ECO:0000313" key="2">
    <source>
        <dbReference type="EnsemblProtists" id="EOD08362"/>
    </source>
</evidence>